<dbReference type="PANTHER" id="PTHR25465">
    <property type="entry name" value="B-BOX DOMAIN CONTAINING"/>
    <property type="match status" value="1"/>
</dbReference>
<keyword evidence="2 4" id="KW-0863">Zinc-finger</keyword>
<dbReference type="Pfam" id="PF13445">
    <property type="entry name" value="zf-RING_UBOX"/>
    <property type="match status" value="1"/>
</dbReference>
<dbReference type="Proteomes" id="UP000694892">
    <property type="component" value="Chromosome 8L"/>
</dbReference>
<dbReference type="InterPro" id="IPR051051">
    <property type="entry name" value="E3_ubiq-ligase_TRIM/RNF"/>
</dbReference>
<evidence type="ECO:0000256" key="3">
    <source>
        <dbReference type="ARBA" id="ARBA00022833"/>
    </source>
</evidence>
<dbReference type="InterPro" id="IPR001841">
    <property type="entry name" value="Znf_RING"/>
</dbReference>
<dbReference type="SMART" id="SM00336">
    <property type="entry name" value="BBOX"/>
    <property type="match status" value="1"/>
</dbReference>
<evidence type="ECO:0008006" key="9">
    <source>
        <dbReference type="Google" id="ProtNLM"/>
    </source>
</evidence>
<evidence type="ECO:0000259" key="6">
    <source>
        <dbReference type="PROSITE" id="PS50119"/>
    </source>
</evidence>
<keyword evidence="1" id="KW-0479">Metal-binding</keyword>
<organism evidence="7 8">
    <name type="scientific">Xenopus laevis</name>
    <name type="common">African clawed frog</name>
    <dbReference type="NCBI Taxonomy" id="8355"/>
    <lineage>
        <taxon>Eukaryota</taxon>
        <taxon>Metazoa</taxon>
        <taxon>Chordata</taxon>
        <taxon>Craniata</taxon>
        <taxon>Vertebrata</taxon>
        <taxon>Euteleostomi</taxon>
        <taxon>Amphibia</taxon>
        <taxon>Batrachia</taxon>
        <taxon>Anura</taxon>
        <taxon>Pipoidea</taxon>
        <taxon>Pipidae</taxon>
        <taxon>Xenopodinae</taxon>
        <taxon>Xenopus</taxon>
        <taxon>Xenopus</taxon>
    </lineage>
</organism>
<feature type="domain" description="B box-type" evidence="6">
    <location>
        <begin position="136"/>
        <end position="177"/>
    </location>
</feature>
<evidence type="ECO:0000256" key="1">
    <source>
        <dbReference type="ARBA" id="ARBA00022723"/>
    </source>
</evidence>
<dbReference type="InterPro" id="IPR013083">
    <property type="entry name" value="Znf_RING/FYVE/PHD"/>
</dbReference>
<dbReference type="SUPFAM" id="SSF57850">
    <property type="entry name" value="RING/U-box"/>
    <property type="match status" value="1"/>
</dbReference>
<dbReference type="InterPro" id="IPR000315">
    <property type="entry name" value="Znf_B-box"/>
</dbReference>
<gene>
    <name evidence="7" type="ORF">XELAEV_18040843mg</name>
</gene>
<evidence type="ECO:0000313" key="8">
    <source>
        <dbReference type="Proteomes" id="UP000694892"/>
    </source>
</evidence>
<accession>A0A974CAH4</accession>
<evidence type="ECO:0000259" key="5">
    <source>
        <dbReference type="PROSITE" id="PS50089"/>
    </source>
</evidence>
<keyword evidence="3" id="KW-0862">Zinc</keyword>
<protein>
    <recommendedName>
        <fullName evidence="9">RING-type domain-containing protein</fullName>
    </recommendedName>
</protein>
<dbReference type="PROSITE" id="PS00518">
    <property type="entry name" value="ZF_RING_1"/>
    <property type="match status" value="1"/>
</dbReference>
<sequence length="185" mass="20809">MAAAQVIEELSCSVCREIYTEPVTLPCGHNFCLICIERTWEGEKWNFGDNPSCPECRRRYGKRPALNKNMTLCNIAERFLPTPQFQEGAQILCTYCDSPVAAAKSCLLCEASLCVTHVRVHSKSPEHVLTEPTVLYENGKCSSHRELLRYHCTEDGARVCVSCCLAGEHRGHRVELLNKTQICCK</sequence>
<dbReference type="EMBL" id="CM004480">
    <property type="protein sequence ID" value="OCT69532.1"/>
    <property type="molecule type" value="Genomic_DNA"/>
</dbReference>
<reference evidence="8" key="1">
    <citation type="journal article" date="2016" name="Nature">
        <title>Genome evolution in the allotetraploid frog Xenopus laevis.</title>
        <authorList>
            <person name="Session A.M."/>
            <person name="Uno Y."/>
            <person name="Kwon T."/>
            <person name="Chapman J.A."/>
            <person name="Toyoda A."/>
            <person name="Takahashi S."/>
            <person name="Fukui A."/>
            <person name="Hikosaka A."/>
            <person name="Suzuki A."/>
            <person name="Kondo M."/>
            <person name="van Heeringen S.J."/>
            <person name="Quigley I."/>
            <person name="Heinz S."/>
            <person name="Ogino H."/>
            <person name="Ochi H."/>
            <person name="Hellsten U."/>
            <person name="Lyons J.B."/>
            <person name="Simakov O."/>
            <person name="Putnam N."/>
            <person name="Stites J."/>
            <person name="Kuroki Y."/>
            <person name="Tanaka T."/>
            <person name="Michiue T."/>
            <person name="Watanabe M."/>
            <person name="Bogdanovic O."/>
            <person name="Lister R."/>
            <person name="Georgiou G."/>
            <person name="Paranjpe S.S."/>
            <person name="van Kruijsbergen I."/>
            <person name="Shu S."/>
            <person name="Carlson J."/>
            <person name="Kinoshita T."/>
            <person name="Ohta Y."/>
            <person name="Mawaribuchi S."/>
            <person name="Jenkins J."/>
            <person name="Grimwood J."/>
            <person name="Schmutz J."/>
            <person name="Mitros T."/>
            <person name="Mozaffari S.V."/>
            <person name="Suzuki Y."/>
            <person name="Haramoto Y."/>
            <person name="Yamamoto T.S."/>
            <person name="Takagi C."/>
            <person name="Heald R."/>
            <person name="Miller K."/>
            <person name="Haudenschild C."/>
            <person name="Kitzman J."/>
            <person name="Nakayama T."/>
            <person name="Izutsu Y."/>
            <person name="Robert J."/>
            <person name="Fortriede J."/>
            <person name="Burns K."/>
            <person name="Lotay V."/>
            <person name="Karimi K."/>
            <person name="Yasuoka Y."/>
            <person name="Dichmann D.S."/>
            <person name="Flajnik M.F."/>
            <person name="Houston D.W."/>
            <person name="Shendure J."/>
            <person name="DuPasquier L."/>
            <person name="Vize P.D."/>
            <person name="Zorn A.M."/>
            <person name="Ito M."/>
            <person name="Marcotte E.M."/>
            <person name="Wallingford J.B."/>
            <person name="Ito Y."/>
            <person name="Asashima M."/>
            <person name="Ueno N."/>
            <person name="Matsuda Y."/>
            <person name="Veenstra G.J."/>
            <person name="Fujiyama A."/>
            <person name="Harland R.M."/>
            <person name="Taira M."/>
            <person name="Rokhsar D.S."/>
        </authorList>
    </citation>
    <scope>NUCLEOTIDE SEQUENCE [LARGE SCALE GENOMIC DNA]</scope>
    <source>
        <strain evidence="8">J</strain>
    </source>
</reference>
<proteinExistence type="predicted"/>
<dbReference type="OMA" id="RTIKCPE"/>
<dbReference type="SUPFAM" id="SSF57845">
    <property type="entry name" value="B-box zinc-binding domain"/>
    <property type="match status" value="1"/>
</dbReference>
<dbReference type="Gene3D" id="3.30.160.60">
    <property type="entry name" value="Classic Zinc Finger"/>
    <property type="match status" value="1"/>
</dbReference>
<dbReference type="Gene3D" id="3.30.40.10">
    <property type="entry name" value="Zinc/RING finger domain, C3HC4 (zinc finger)"/>
    <property type="match status" value="1"/>
</dbReference>
<dbReference type="PROSITE" id="PS50089">
    <property type="entry name" value="ZF_RING_2"/>
    <property type="match status" value="1"/>
</dbReference>
<name>A0A974CAH4_XENLA</name>
<evidence type="ECO:0000313" key="7">
    <source>
        <dbReference type="EMBL" id="OCT69532.1"/>
    </source>
</evidence>
<dbReference type="PANTHER" id="PTHR25465:SF39">
    <property type="entry name" value="E3 UBIQUITIN-PROTEIN LIGASE TRIM47-LIKE"/>
    <property type="match status" value="1"/>
</dbReference>
<dbReference type="AlphaFoldDB" id="A0A974CAH4"/>
<evidence type="ECO:0000256" key="4">
    <source>
        <dbReference type="PROSITE-ProRule" id="PRU00024"/>
    </source>
</evidence>
<dbReference type="InterPro" id="IPR027370">
    <property type="entry name" value="Znf-RING_euk"/>
</dbReference>
<evidence type="ECO:0000256" key="2">
    <source>
        <dbReference type="ARBA" id="ARBA00022771"/>
    </source>
</evidence>
<dbReference type="InterPro" id="IPR017907">
    <property type="entry name" value="Znf_RING_CS"/>
</dbReference>
<dbReference type="SMART" id="SM00184">
    <property type="entry name" value="RING"/>
    <property type="match status" value="1"/>
</dbReference>
<dbReference type="Gene3D" id="4.10.830.40">
    <property type="match status" value="1"/>
</dbReference>
<feature type="domain" description="RING-type" evidence="5">
    <location>
        <begin position="12"/>
        <end position="57"/>
    </location>
</feature>
<dbReference type="GO" id="GO:0008270">
    <property type="term" value="F:zinc ion binding"/>
    <property type="evidence" value="ECO:0007669"/>
    <property type="project" value="UniProtKB-KW"/>
</dbReference>
<dbReference type="PROSITE" id="PS50119">
    <property type="entry name" value="ZF_BBOX"/>
    <property type="match status" value="1"/>
</dbReference>
<dbReference type="Pfam" id="PF00643">
    <property type="entry name" value="zf-B_box"/>
    <property type="match status" value="1"/>
</dbReference>